<proteinExistence type="predicted"/>
<gene>
    <name evidence="1" type="ORF">NQ318_006280</name>
</gene>
<accession>A0AAV8YY61</accession>
<organism evidence="1 2">
    <name type="scientific">Aromia moschata</name>
    <dbReference type="NCBI Taxonomy" id="1265417"/>
    <lineage>
        <taxon>Eukaryota</taxon>
        <taxon>Metazoa</taxon>
        <taxon>Ecdysozoa</taxon>
        <taxon>Arthropoda</taxon>
        <taxon>Hexapoda</taxon>
        <taxon>Insecta</taxon>
        <taxon>Pterygota</taxon>
        <taxon>Neoptera</taxon>
        <taxon>Endopterygota</taxon>
        <taxon>Coleoptera</taxon>
        <taxon>Polyphaga</taxon>
        <taxon>Cucujiformia</taxon>
        <taxon>Chrysomeloidea</taxon>
        <taxon>Cerambycidae</taxon>
        <taxon>Cerambycinae</taxon>
        <taxon>Callichromatini</taxon>
        <taxon>Aromia</taxon>
    </lineage>
</organism>
<name>A0AAV8YY61_9CUCU</name>
<dbReference type="Proteomes" id="UP001162162">
    <property type="component" value="Unassembled WGS sequence"/>
</dbReference>
<dbReference type="EMBL" id="JAPWTK010000034">
    <property type="protein sequence ID" value="KAJ8956006.1"/>
    <property type="molecule type" value="Genomic_DNA"/>
</dbReference>
<evidence type="ECO:0000313" key="1">
    <source>
        <dbReference type="EMBL" id="KAJ8956006.1"/>
    </source>
</evidence>
<reference evidence="1" key="1">
    <citation type="journal article" date="2023" name="Insect Mol. Biol.">
        <title>Genome sequencing provides insights into the evolution of gene families encoding plant cell wall-degrading enzymes in longhorned beetles.</title>
        <authorList>
            <person name="Shin N.R."/>
            <person name="Okamura Y."/>
            <person name="Kirsch R."/>
            <person name="Pauchet Y."/>
        </authorList>
    </citation>
    <scope>NUCLEOTIDE SEQUENCE</scope>
    <source>
        <strain evidence="1">AMC_N1</strain>
    </source>
</reference>
<sequence>MYSYRYLQFLHSPLRSTLGNILTNKINTSQNFSSSFPSHDFAKLKLKLFDLKCVKKINNEYAAVCAVLHRSSLQDINQLPLYLNTRNFHTTPKNLQDAP</sequence>
<dbReference type="AlphaFoldDB" id="A0AAV8YY61"/>
<protein>
    <submittedName>
        <fullName evidence="1">Uncharacterized protein</fullName>
    </submittedName>
</protein>
<evidence type="ECO:0000313" key="2">
    <source>
        <dbReference type="Proteomes" id="UP001162162"/>
    </source>
</evidence>
<comment type="caution">
    <text evidence="1">The sequence shown here is derived from an EMBL/GenBank/DDBJ whole genome shotgun (WGS) entry which is preliminary data.</text>
</comment>
<keyword evidence="2" id="KW-1185">Reference proteome</keyword>